<protein>
    <submittedName>
        <fullName evidence="8">Uncharacterized protein</fullName>
    </submittedName>
</protein>
<dbReference type="PROSITE" id="PS00197">
    <property type="entry name" value="2FE2S_FER_1"/>
    <property type="match status" value="1"/>
</dbReference>
<reference evidence="9" key="1">
    <citation type="submission" date="2018-12" db="EMBL/GenBank/DDBJ databases">
        <title>Tengunoibacter tsumagoiensis gen. nov., sp. nov., Dictyobacter kobayashii sp. nov., D. alpinus sp. nov., and D. joshuensis sp. nov. and description of Dictyobacteraceae fam. nov. within the order Ktedonobacterales isolated from Tengu-no-mugimeshi.</title>
        <authorList>
            <person name="Wang C.M."/>
            <person name="Zheng Y."/>
            <person name="Sakai Y."/>
            <person name="Toyoda A."/>
            <person name="Minakuchi Y."/>
            <person name="Abe K."/>
            <person name="Yokota A."/>
            <person name="Yabe S."/>
        </authorList>
    </citation>
    <scope>NUCLEOTIDE SEQUENCE [LARGE SCALE GENOMIC DNA]</scope>
    <source>
        <strain evidence="9">Uno3</strain>
    </source>
</reference>
<dbReference type="Gene3D" id="3.10.20.30">
    <property type="match status" value="1"/>
</dbReference>
<organism evidence="8 9">
    <name type="scientific">Tengunoibacter tsumagoiensis</name>
    <dbReference type="NCBI Taxonomy" id="2014871"/>
    <lineage>
        <taxon>Bacteria</taxon>
        <taxon>Bacillati</taxon>
        <taxon>Chloroflexota</taxon>
        <taxon>Ktedonobacteria</taxon>
        <taxon>Ktedonobacterales</taxon>
        <taxon>Dictyobacteraceae</taxon>
        <taxon>Tengunoibacter</taxon>
    </lineage>
</organism>
<dbReference type="GO" id="GO:0005506">
    <property type="term" value="F:iron ion binding"/>
    <property type="evidence" value="ECO:0007669"/>
    <property type="project" value="InterPro"/>
</dbReference>
<dbReference type="PROSITE" id="PS51387">
    <property type="entry name" value="FAD_PCMH"/>
    <property type="match status" value="1"/>
</dbReference>
<name>A0A402A127_9CHLR</name>
<dbReference type="Pfam" id="PF03450">
    <property type="entry name" value="CO_deh_flav_C"/>
    <property type="match status" value="1"/>
</dbReference>
<gene>
    <name evidence="8" type="ORF">KTT_27060</name>
</gene>
<accession>A0A402A127</accession>
<evidence type="ECO:0000256" key="3">
    <source>
        <dbReference type="ARBA" id="ARBA00022827"/>
    </source>
</evidence>
<dbReference type="InterPro" id="IPR036884">
    <property type="entry name" value="2Fe-2S-bd_dom_sf"/>
</dbReference>
<dbReference type="PANTHER" id="PTHR45444">
    <property type="entry name" value="XANTHINE DEHYDROGENASE"/>
    <property type="match status" value="1"/>
</dbReference>
<dbReference type="InterPro" id="IPR002346">
    <property type="entry name" value="Mopterin_DH_FAD-bd"/>
</dbReference>
<dbReference type="InterPro" id="IPR036683">
    <property type="entry name" value="CO_DH_flav_C_dom_sf"/>
</dbReference>
<dbReference type="RefSeq" id="WP_126580429.1">
    <property type="nucleotide sequence ID" value="NZ_BIFR01000001.1"/>
</dbReference>
<keyword evidence="4" id="KW-0560">Oxidoreductase</keyword>
<dbReference type="SUPFAM" id="SSF56176">
    <property type="entry name" value="FAD-binding/transporter-associated domain-like"/>
    <property type="match status" value="1"/>
</dbReference>
<dbReference type="InterPro" id="IPR036318">
    <property type="entry name" value="FAD-bd_PCMH-like_sf"/>
</dbReference>
<comment type="caution">
    <text evidence="8">The sequence shown here is derived from an EMBL/GenBank/DDBJ whole genome shotgun (WGS) entry which is preliminary data.</text>
</comment>
<dbReference type="Proteomes" id="UP000287352">
    <property type="component" value="Unassembled WGS sequence"/>
</dbReference>
<dbReference type="GO" id="GO:0051537">
    <property type="term" value="F:2 iron, 2 sulfur cluster binding"/>
    <property type="evidence" value="ECO:0007669"/>
    <property type="project" value="InterPro"/>
</dbReference>
<dbReference type="OrthoDB" id="9789842at2"/>
<dbReference type="AlphaFoldDB" id="A0A402A127"/>
<evidence type="ECO:0000256" key="2">
    <source>
        <dbReference type="ARBA" id="ARBA00022723"/>
    </source>
</evidence>
<dbReference type="Gene3D" id="3.30.43.10">
    <property type="entry name" value="Uridine Diphospho-n-acetylenolpyruvylglucosamine Reductase, domain 2"/>
    <property type="match status" value="1"/>
</dbReference>
<dbReference type="InterPro" id="IPR016166">
    <property type="entry name" value="FAD-bd_PCMH"/>
</dbReference>
<dbReference type="EMBL" id="BIFR01000001">
    <property type="protein sequence ID" value="GCE12847.1"/>
    <property type="molecule type" value="Genomic_DNA"/>
</dbReference>
<dbReference type="InterPro" id="IPR036010">
    <property type="entry name" value="2Fe-2S_ferredoxin-like_sf"/>
</dbReference>
<dbReference type="InterPro" id="IPR012675">
    <property type="entry name" value="Beta-grasp_dom_sf"/>
</dbReference>
<dbReference type="InterPro" id="IPR005107">
    <property type="entry name" value="CO_DH_flav_C"/>
</dbReference>
<dbReference type="PANTHER" id="PTHR45444:SF3">
    <property type="entry name" value="XANTHINE DEHYDROGENASE"/>
    <property type="match status" value="1"/>
</dbReference>
<dbReference type="InterPro" id="IPR016167">
    <property type="entry name" value="FAD-bd_PCMH_sub1"/>
</dbReference>
<dbReference type="GO" id="GO:0071949">
    <property type="term" value="F:FAD binding"/>
    <property type="evidence" value="ECO:0007669"/>
    <property type="project" value="InterPro"/>
</dbReference>
<evidence type="ECO:0000259" key="6">
    <source>
        <dbReference type="PROSITE" id="PS51085"/>
    </source>
</evidence>
<dbReference type="SUPFAM" id="SSF47741">
    <property type="entry name" value="CO dehydrogenase ISP C-domain like"/>
    <property type="match status" value="1"/>
</dbReference>
<keyword evidence="9" id="KW-1185">Reference proteome</keyword>
<dbReference type="InterPro" id="IPR016169">
    <property type="entry name" value="FAD-bd_PCMH_sub2"/>
</dbReference>
<keyword evidence="2" id="KW-0479">Metal-binding</keyword>
<keyword evidence="1" id="KW-0285">Flavoprotein</keyword>
<keyword evidence="3" id="KW-0274">FAD</keyword>
<dbReference type="PROSITE" id="PS51085">
    <property type="entry name" value="2FE2S_FER_2"/>
    <property type="match status" value="1"/>
</dbReference>
<keyword evidence="5" id="KW-0408">Iron</keyword>
<dbReference type="InterPro" id="IPR001041">
    <property type="entry name" value="2Fe-2S_ferredoxin-type"/>
</dbReference>
<dbReference type="Gene3D" id="1.10.150.120">
    <property type="entry name" value="[2Fe-2S]-binding domain"/>
    <property type="match status" value="1"/>
</dbReference>
<dbReference type="InterPro" id="IPR006058">
    <property type="entry name" value="2Fe2S_fd_BS"/>
</dbReference>
<dbReference type="Pfam" id="PF00111">
    <property type="entry name" value="Fer2"/>
    <property type="match status" value="1"/>
</dbReference>
<evidence type="ECO:0000256" key="1">
    <source>
        <dbReference type="ARBA" id="ARBA00022630"/>
    </source>
</evidence>
<dbReference type="Pfam" id="PF01799">
    <property type="entry name" value="Fer2_2"/>
    <property type="match status" value="1"/>
</dbReference>
<dbReference type="Pfam" id="PF00941">
    <property type="entry name" value="FAD_binding_5"/>
    <property type="match status" value="1"/>
</dbReference>
<dbReference type="InterPro" id="IPR002888">
    <property type="entry name" value="2Fe-2S-bd"/>
</dbReference>
<evidence type="ECO:0000313" key="9">
    <source>
        <dbReference type="Proteomes" id="UP000287352"/>
    </source>
</evidence>
<evidence type="ECO:0000259" key="7">
    <source>
        <dbReference type="PROSITE" id="PS51387"/>
    </source>
</evidence>
<feature type="domain" description="FAD-binding PCMH-type" evidence="7">
    <location>
        <begin position="1"/>
        <end position="174"/>
    </location>
</feature>
<evidence type="ECO:0000256" key="4">
    <source>
        <dbReference type="ARBA" id="ARBA00023002"/>
    </source>
</evidence>
<dbReference type="SMART" id="SM01092">
    <property type="entry name" value="CO_deh_flav_C"/>
    <property type="match status" value="1"/>
</dbReference>
<dbReference type="GO" id="GO:0016491">
    <property type="term" value="F:oxidoreductase activity"/>
    <property type="evidence" value="ECO:0007669"/>
    <property type="project" value="UniProtKB-KW"/>
</dbReference>
<proteinExistence type="predicted"/>
<dbReference type="SUPFAM" id="SSF55447">
    <property type="entry name" value="CO dehydrogenase flavoprotein C-terminal domain-like"/>
    <property type="match status" value="1"/>
</dbReference>
<feature type="domain" description="2Fe-2S ferredoxin-type" evidence="6">
    <location>
        <begin position="309"/>
        <end position="385"/>
    </location>
</feature>
<dbReference type="Gene3D" id="3.30.465.10">
    <property type="match status" value="1"/>
</dbReference>
<dbReference type="InterPro" id="IPR016208">
    <property type="entry name" value="Ald_Oxase/xanthine_DH-like"/>
</dbReference>
<dbReference type="SUPFAM" id="SSF54292">
    <property type="entry name" value="2Fe-2S ferredoxin-like"/>
    <property type="match status" value="1"/>
</dbReference>
<sequence length="459" mass="49608">MWDIYCQPTTLFEAISLLDRYGPEARLIAGGTDILLELQRGLRPSSVLIDITRLSELDFIRNEQGVLVLGALTTHNAVLCSTDCQTYAPLLVQACQEVGAPQIRARATLAGNLLTASPANDTIPPLMALDASVVLMSCAGERIVSLRDFYTGVRHTVCRPNELLREIRFPTLSIQQRSLFLKLGLRRAQAISVVNAAFVLLFDGDNRVEKAAITLGSVAPTVIHARRVETFLQGQELNEQVCKEAGAIVAQDIRPISDIRASATYRQQALSSLLAHGLQRLTHPVLPEQKRPVTLETAAKRAHPLPFRRQIETTLNGQPTSWPHASQKTLLNALREDAGLTGTKEGCAEGECGACTVWLGGQAVMSCLVPAVQAHGAEITTIEGLAGEQLHPLQQSFIDHGAVQCGFCIPGMLMAGAKVLDEVQHPTIEQVQVALSGNICRCTGYRKIIEAVLSIGGEA</sequence>
<evidence type="ECO:0000313" key="8">
    <source>
        <dbReference type="EMBL" id="GCE12847.1"/>
    </source>
</evidence>
<evidence type="ECO:0000256" key="5">
    <source>
        <dbReference type="ARBA" id="ARBA00023004"/>
    </source>
</evidence>
<dbReference type="Gene3D" id="3.30.390.50">
    <property type="entry name" value="CO dehydrogenase flavoprotein, C-terminal domain"/>
    <property type="match status" value="1"/>
</dbReference>